<evidence type="ECO:0000313" key="3">
    <source>
        <dbReference type="Proteomes" id="UP000028715"/>
    </source>
</evidence>
<dbReference type="Proteomes" id="UP000028715">
    <property type="component" value="Unassembled WGS sequence"/>
</dbReference>
<dbReference type="EMBL" id="JPRL01000001">
    <property type="protein sequence ID" value="KFF04210.1"/>
    <property type="molecule type" value="Genomic_DNA"/>
</dbReference>
<gene>
    <name evidence="2" type="ORF">IW19_01135</name>
</gene>
<keyword evidence="3" id="KW-1185">Reference proteome</keyword>
<protein>
    <submittedName>
        <fullName evidence="2">Uncharacterized protein</fullName>
    </submittedName>
</protein>
<keyword evidence="1" id="KW-1133">Transmembrane helix</keyword>
<dbReference type="STRING" id="362418.IW19_01135"/>
<accession>A0A085ZIE6</accession>
<evidence type="ECO:0000256" key="1">
    <source>
        <dbReference type="SAM" id="Phobius"/>
    </source>
</evidence>
<feature type="transmembrane region" description="Helical" evidence="1">
    <location>
        <begin position="183"/>
        <end position="201"/>
    </location>
</feature>
<comment type="caution">
    <text evidence="2">The sequence shown here is derived from an EMBL/GenBank/DDBJ whole genome shotgun (WGS) entry which is preliminary data.</text>
</comment>
<reference evidence="2 3" key="1">
    <citation type="submission" date="2014-07" db="EMBL/GenBank/DDBJ databases">
        <title>Genome of Flavobacterium reichenbachii LMG 25512.</title>
        <authorList>
            <person name="Stropko S.J."/>
            <person name="Pipes S.E."/>
            <person name="Newman J.D."/>
        </authorList>
    </citation>
    <scope>NUCLEOTIDE SEQUENCE [LARGE SCALE GENOMIC DNA]</scope>
    <source>
        <strain evidence="2 3">LMG 25512</strain>
    </source>
</reference>
<evidence type="ECO:0000313" key="2">
    <source>
        <dbReference type="EMBL" id="KFF04210.1"/>
    </source>
</evidence>
<keyword evidence="1" id="KW-0472">Membrane</keyword>
<dbReference type="eggNOG" id="ENOG5030Z0D">
    <property type="taxonomic scope" value="Bacteria"/>
</dbReference>
<dbReference type="AlphaFoldDB" id="A0A085ZIE6"/>
<sequence>MFSSSVKNSIDKHKICERIKLYSLTNKQLIKEEFINQKEFNDKIITRLNLAEVRIITKHLNIINSKITTDSLFVINATKKLTQFNKIDENFSSTNEDELKKIKILNDLDNLLNNELISDNDFITNINSISIAGSLKKDFDDFKITLTKLVNDKIENYNSLNILLNKSNFYIKTIQLLFIESPFSWLLTLAVCSIFLLPIYFKYKARNLCSKVFKTEEKNESEIIKLREELINTTNFNWLENKIKSINITNVKTSDYYFQRMLIEHRIILEEYDETKKLFKKKLTHNISLFNRASLVKLTPLLEKLKQYNIKKYNEILISISKEFVDEEIIKYEYWLDSPFRTKMRSITKTLNEEKELLDFIYNQNLETND</sequence>
<organism evidence="2 3">
    <name type="scientific">Flavobacterium reichenbachii</name>
    <dbReference type="NCBI Taxonomy" id="362418"/>
    <lineage>
        <taxon>Bacteria</taxon>
        <taxon>Pseudomonadati</taxon>
        <taxon>Bacteroidota</taxon>
        <taxon>Flavobacteriia</taxon>
        <taxon>Flavobacteriales</taxon>
        <taxon>Flavobacteriaceae</taxon>
        <taxon>Flavobacterium</taxon>
    </lineage>
</organism>
<keyword evidence="1" id="KW-0812">Transmembrane</keyword>
<proteinExistence type="predicted"/>
<name>A0A085ZIE6_9FLAO</name>